<keyword evidence="1" id="KW-0732">Signal</keyword>
<dbReference type="EMBL" id="JAKFHA010000020">
    <property type="protein sequence ID" value="MCF2530975.1"/>
    <property type="molecule type" value="Genomic_DNA"/>
</dbReference>
<protein>
    <submittedName>
        <fullName evidence="2">Uncharacterized protein</fullName>
    </submittedName>
</protein>
<keyword evidence="3" id="KW-1185">Reference proteome</keyword>
<organism evidence="2 3">
    <name type="scientific">Yinghuangia soli</name>
    <dbReference type="NCBI Taxonomy" id="2908204"/>
    <lineage>
        <taxon>Bacteria</taxon>
        <taxon>Bacillati</taxon>
        <taxon>Actinomycetota</taxon>
        <taxon>Actinomycetes</taxon>
        <taxon>Kitasatosporales</taxon>
        <taxon>Streptomycetaceae</taxon>
        <taxon>Yinghuangia</taxon>
    </lineage>
</organism>
<proteinExistence type="predicted"/>
<name>A0AA41Q4T3_9ACTN</name>
<dbReference type="AlphaFoldDB" id="A0AA41Q4T3"/>
<sequence>MTAAVLSGAAAAGVLAMPGTANAAPAVFRVQLQYIHVPQTQDNNADEVFVKINGQKVWGPHSITQHTTADLNAVAPRYFDAAGQMTISYWDQDPGRDDHVGTVTLTCANPMLGDNGIAISGNDGVYWVYFRVEQLA</sequence>
<dbReference type="RefSeq" id="WP_235055644.1">
    <property type="nucleotide sequence ID" value="NZ_JAKFHA010000020.1"/>
</dbReference>
<evidence type="ECO:0000313" key="3">
    <source>
        <dbReference type="Proteomes" id="UP001165378"/>
    </source>
</evidence>
<gene>
    <name evidence="2" type="ORF">LZ495_27700</name>
</gene>
<dbReference type="Proteomes" id="UP001165378">
    <property type="component" value="Unassembled WGS sequence"/>
</dbReference>
<feature type="chain" id="PRO_5041455171" evidence="1">
    <location>
        <begin position="24"/>
        <end position="136"/>
    </location>
</feature>
<evidence type="ECO:0000313" key="2">
    <source>
        <dbReference type="EMBL" id="MCF2530975.1"/>
    </source>
</evidence>
<accession>A0AA41Q4T3</accession>
<reference evidence="2" key="1">
    <citation type="submission" date="2022-01" db="EMBL/GenBank/DDBJ databases">
        <title>Genome-Based Taxonomic Classification of the Phylum Actinobacteria.</title>
        <authorList>
            <person name="Gao Y."/>
        </authorList>
    </citation>
    <scope>NUCLEOTIDE SEQUENCE</scope>
    <source>
        <strain evidence="2">KLBMP 8922</strain>
    </source>
</reference>
<comment type="caution">
    <text evidence="2">The sequence shown here is derived from an EMBL/GenBank/DDBJ whole genome shotgun (WGS) entry which is preliminary data.</text>
</comment>
<feature type="signal peptide" evidence="1">
    <location>
        <begin position="1"/>
        <end position="23"/>
    </location>
</feature>
<evidence type="ECO:0000256" key="1">
    <source>
        <dbReference type="SAM" id="SignalP"/>
    </source>
</evidence>